<dbReference type="EMBL" id="CP036339">
    <property type="protein sequence ID" value="QDT72646.1"/>
    <property type="molecule type" value="Genomic_DNA"/>
</dbReference>
<evidence type="ECO:0000313" key="1">
    <source>
        <dbReference type="EMBL" id="QDT72646.1"/>
    </source>
</evidence>
<dbReference type="PANTHER" id="PTHR38471">
    <property type="entry name" value="FOUR HELIX BUNDLE PROTEIN"/>
    <property type="match status" value="1"/>
</dbReference>
<reference evidence="1 2" key="1">
    <citation type="submission" date="2019-02" db="EMBL/GenBank/DDBJ databases">
        <title>Deep-cultivation of Planctomycetes and their phenomic and genomic characterization uncovers novel biology.</title>
        <authorList>
            <person name="Wiegand S."/>
            <person name="Jogler M."/>
            <person name="Boedeker C."/>
            <person name="Pinto D."/>
            <person name="Vollmers J."/>
            <person name="Rivas-Marin E."/>
            <person name="Kohn T."/>
            <person name="Peeters S.H."/>
            <person name="Heuer A."/>
            <person name="Rast P."/>
            <person name="Oberbeckmann S."/>
            <person name="Bunk B."/>
            <person name="Jeske O."/>
            <person name="Meyerdierks A."/>
            <person name="Storesund J.E."/>
            <person name="Kallscheuer N."/>
            <person name="Luecker S."/>
            <person name="Lage O.M."/>
            <person name="Pohl T."/>
            <person name="Merkel B.J."/>
            <person name="Hornburger P."/>
            <person name="Mueller R.-W."/>
            <person name="Bruemmer F."/>
            <person name="Labrenz M."/>
            <person name="Spormann A.M."/>
            <person name="Op den Camp H."/>
            <person name="Overmann J."/>
            <person name="Amann R."/>
            <person name="Jetten M.S.M."/>
            <person name="Mascher T."/>
            <person name="Medema M.H."/>
            <person name="Devos D.P."/>
            <person name="Kaster A.-K."/>
            <person name="Ovreas L."/>
            <person name="Rohde M."/>
            <person name="Galperin M.Y."/>
            <person name="Jogler C."/>
        </authorList>
    </citation>
    <scope>NUCLEOTIDE SEQUENCE [LARGE SCALE GENOMIC DNA]</scope>
    <source>
        <strain evidence="1 2">I41</strain>
    </source>
</reference>
<dbReference type="PIRSF" id="PIRSF035652">
    <property type="entry name" value="CHP02436"/>
    <property type="match status" value="1"/>
</dbReference>
<sequence>MRNQELSNRTKQVALRVMRLFSALPHSDLARVIGNQLLRSGTSVGANYREASRARSDAEFIAKLGIVEQELDETIYWMELLVDGDIVTAVRLRELRVEAEELMKIIVSSIKTTKSR</sequence>
<dbReference type="Pfam" id="PF05635">
    <property type="entry name" value="23S_rRNA_IVP"/>
    <property type="match status" value="1"/>
</dbReference>
<dbReference type="PANTHER" id="PTHR38471:SF2">
    <property type="entry name" value="FOUR HELIX BUNDLE PROTEIN"/>
    <property type="match status" value="1"/>
</dbReference>
<evidence type="ECO:0000313" key="2">
    <source>
        <dbReference type="Proteomes" id="UP000317909"/>
    </source>
</evidence>
<dbReference type="Gene3D" id="1.20.1440.60">
    <property type="entry name" value="23S rRNA-intervening sequence"/>
    <property type="match status" value="1"/>
</dbReference>
<dbReference type="KEGG" id="llh:I41_18280"/>
<evidence type="ECO:0008006" key="3">
    <source>
        <dbReference type="Google" id="ProtNLM"/>
    </source>
</evidence>
<dbReference type="Proteomes" id="UP000317909">
    <property type="component" value="Chromosome"/>
</dbReference>
<dbReference type="RefSeq" id="WP_145432193.1">
    <property type="nucleotide sequence ID" value="NZ_CP036339.1"/>
</dbReference>
<dbReference type="OrthoDB" id="285993at2"/>
<gene>
    <name evidence="1" type="ORF">I41_18280</name>
</gene>
<dbReference type="InterPro" id="IPR036583">
    <property type="entry name" value="23S_rRNA_IVS_sf"/>
</dbReference>
<keyword evidence="2" id="KW-1185">Reference proteome</keyword>
<name>A0A517TWA1_9BACT</name>
<accession>A0A517TWA1</accession>
<proteinExistence type="predicted"/>
<dbReference type="InterPro" id="IPR012657">
    <property type="entry name" value="23S_rRNA-intervening_sequence"/>
</dbReference>
<organism evidence="1 2">
    <name type="scientific">Lacipirellula limnantheis</name>
    <dbReference type="NCBI Taxonomy" id="2528024"/>
    <lineage>
        <taxon>Bacteria</taxon>
        <taxon>Pseudomonadati</taxon>
        <taxon>Planctomycetota</taxon>
        <taxon>Planctomycetia</taxon>
        <taxon>Pirellulales</taxon>
        <taxon>Lacipirellulaceae</taxon>
        <taxon>Lacipirellula</taxon>
    </lineage>
</organism>
<dbReference type="AlphaFoldDB" id="A0A517TWA1"/>
<dbReference type="SUPFAM" id="SSF158446">
    <property type="entry name" value="IVS-encoded protein-like"/>
    <property type="match status" value="1"/>
</dbReference>
<protein>
    <recommendedName>
        <fullName evidence="3">Four helix bundle protein</fullName>
    </recommendedName>
</protein>
<dbReference type="NCBIfam" id="TIGR02436">
    <property type="entry name" value="four helix bundle protein"/>
    <property type="match status" value="1"/>
</dbReference>